<dbReference type="EMBL" id="JAIVFP010000001">
    <property type="protein sequence ID" value="MCI4683494.1"/>
    <property type="molecule type" value="Genomic_DNA"/>
</dbReference>
<protein>
    <submittedName>
        <fullName evidence="1">Universal stress protein</fullName>
    </submittedName>
</protein>
<dbReference type="SUPFAM" id="SSF52402">
    <property type="entry name" value="Adenine nucleotide alpha hydrolases-like"/>
    <property type="match status" value="1"/>
</dbReference>
<dbReference type="RefSeq" id="WP_243067443.1">
    <property type="nucleotide sequence ID" value="NZ_JAIVFK010000013.1"/>
</dbReference>
<proteinExistence type="predicted"/>
<evidence type="ECO:0000313" key="1">
    <source>
        <dbReference type="EMBL" id="MCI4683494.1"/>
    </source>
</evidence>
<dbReference type="Proteomes" id="UP001139104">
    <property type="component" value="Unassembled WGS sequence"/>
</dbReference>
<comment type="caution">
    <text evidence="1">The sequence shown here is derived from an EMBL/GenBank/DDBJ whole genome shotgun (WGS) entry which is preliminary data.</text>
</comment>
<accession>A0ABS9Z778</accession>
<reference evidence="1" key="1">
    <citation type="journal article" date="2022" name="ISME J.">
        <title>Identification of active gaseous-alkane degraders at natural gas seeps.</title>
        <authorList>
            <person name="Farhan Ul Haque M."/>
            <person name="Hernandez M."/>
            <person name="Crombie A.T."/>
            <person name="Murrell J.C."/>
        </authorList>
    </citation>
    <scope>NUCLEOTIDE SEQUENCE</scope>
    <source>
        <strain evidence="1">PC2</strain>
    </source>
</reference>
<sequence length="284" mass="29851">MTIESASSGGDALHICALLPEVETALSTLQCAVAAARGFAAEICAAHVGFDARAALVDAEETEIQQLREIYEGPPEVRAARVKAVVDGFCATASGAPPIRWHDDAGDVAANVAMETGGAGLIVVSRPVHLDAADAFHAALFGGRRLVLVAPRDVADGGRVIGRHIVIGWKPGAPVEETAQAASPWLKRAEKITVLWAARPGSGPYEPSARAFFERLGVEVEIAKLARSAGSVGHDLIGESTRRGADCLLIGAYTHGAWWETMFGGVTRDVLAEANVPVFMMRAR</sequence>
<dbReference type="CDD" id="cd00293">
    <property type="entry name" value="USP-like"/>
    <property type="match status" value="1"/>
</dbReference>
<keyword evidence="2" id="KW-1185">Reference proteome</keyword>
<dbReference type="Gene3D" id="3.40.50.12370">
    <property type="match status" value="1"/>
</dbReference>
<evidence type="ECO:0000313" key="2">
    <source>
        <dbReference type="Proteomes" id="UP001139104"/>
    </source>
</evidence>
<organism evidence="1 2">
    <name type="scientific">Candidatus Rhodoblastus alkanivorans</name>
    <dbReference type="NCBI Taxonomy" id="2954117"/>
    <lineage>
        <taxon>Bacteria</taxon>
        <taxon>Pseudomonadati</taxon>
        <taxon>Pseudomonadota</taxon>
        <taxon>Alphaproteobacteria</taxon>
        <taxon>Hyphomicrobiales</taxon>
        <taxon>Rhodoblastaceae</taxon>
        <taxon>Rhodoblastus</taxon>
    </lineage>
</organism>
<gene>
    <name evidence="1" type="ORF">K2U94_12080</name>
</gene>
<name>A0ABS9Z778_9HYPH</name>